<evidence type="ECO:0000256" key="4">
    <source>
        <dbReference type="ARBA" id="ARBA00022438"/>
    </source>
</evidence>
<dbReference type="InterPro" id="IPR000819">
    <property type="entry name" value="Peptidase_M17_C"/>
</dbReference>
<comment type="function">
    <text evidence="8">Presumably involved in the processing and regular turnover of intracellular proteins. Catalyzes the removal of unsubstituted N-terminal amino acids from various peptides.</text>
</comment>
<feature type="binding site" evidence="8">
    <location>
        <position position="374"/>
    </location>
    <ligand>
        <name>Mn(2+)</name>
        <dbReference type="ChEBI" id="CHEBI:29035"/>
        <label>1</label>
    </ligand>
</feature>
<dbReference type="PROSITE" id="PS00631">
    <property type="entry name" value="CYTOSOL_AP"/>
    <property type="match status" value="1"/>
</dbReference>
<dbReference type="InterPro" id="IPR008283">
    <property type="entry name" value="Peptidase_M17_N"/>
</dbReference>
<dbReference type="SUPFAM" id="SSF52949">
    <property type="entry name" value="Macro domain-like"/>
    <property type="match status" value="1"/>
</dbReference>
<evidence type="ECO:0000256" key="7">
    <source>
        <dbReference type="ARBA" id="ARBA00023211"/>
    </source>
</evidence>
<reference evidence="11 12" key="1">
    <citation type="submission" date="2019-04" db="EMBL/GenBank/DDBJ databases">
        <authorList>
            <person name="Yang Y."/>
            <person name="Wei D."/>
        </authorList>
    </citation>
    <scope>NUCLEOTIDE SEQUENCE [LARGE SCALE GENOMIC DNA]</scope>
    <source>
        <strain evidence="11 12">L-1-4w-11</strain>
    </source>
</reference>
<feature type="binding site" evidence="8">
    <location>
        <position position="290"/>
    </location>
    <ligand>
        <name>Mn(2+)</name>
        <dbReference type="ChEBI" id="CHEBI:29035"/>
        <label>2</label>
    </ligand>
</feature>
<feature type="binding site" evidence="8">
    <location>
        <position position="313"/>
    </location>
    <ligand>
        <name>Mn(2+)</name>
        <dbReference type="ChEBI" id="CHEBI:29035"/>
        <label>2</label>
    </ligand>
</feature>
<dbReference type="SUPFAM" id="SSF53187">
    <property type="entry name" value="Zn-dependent exopeptidases"/>
    <property type="match status" value="1"/>
</dbReference>
<keyword evidence="8" id="KW-0479">Metal-binding</keyword>
<dbReference type="OrthoDB" id="9809354at2"/>
<feature type="binding site" evidence="8">
    <location>
        <position position="372"/>
    </location>
    <ligand>
        <name>Mn(2+)</name>
        <dbReference type="ChEBI" id="CHEBI:29035"/>
        <label>1</label>
    </ligand>
</feature>
<comment type="caution">
    <text evidence="11">The sequence shown here is derived from an EMBL/GenBank/DDBJ whole genome shotgun (WGS) entry which is preliminary data.</text>
</comment>
<sequence>MRRPLITTAASLALLATPALAQTERAPVSSGVVPAEVANTAERPIRFAATAPAGGVLAIPMAGAADTVRVPAAIAAAVQSAVASAKFEAGANATLDLYGVGGYDRVMLVGVPTGSLSAVQLADLGGSVAQATATSATPVAILTAGLQSAVATPAAHVARGVGLGQYRFDRLKTVDRTTANAQPIVIVAGDDAAQAYARDHAGLVDGVRMTRDLITMPSNLKYPESFVAIARAMFEGVPNTRITVLDEPQMRRLNMGSILSVSQGSSRPARMMIVEYRGGGDAAPLALIGKGITFDSGGISLKPGAGMEDMRGDMSGAAAVIGGVLAAAKRGARANVVAIAALAENMPGANASRPGDVVRTMNGRTIEIISTDAEGRMVLADANQYAIDRYKPAAVVNIATLTGAIVTALGDDYAGLFARDEALADRIEAAAASSGDPVWRMPLHPSYAEDMASPIADIANAVRIPGAGAGRGAHFIGFLTPEPTPWAHIDMAGMDSSSGTPTAPKGAPGFGVRLFDDLIRSYER</sequence>
<dbReference type="GO" id="GO:0030145">
    <property type="term" value="F:manganese ion binding"/>
    <property type="evidence" value="ECO:0007669"/>
    <property type="project" value="UniProtKB-UniRule"/>
</dbReference>
<keyword evidence="8" id="KW-0963">Cytoplasm</keyword>
<dbReference type="PANTHER" id="PTHR11963:SF23">
    <property type="entry name" value="CYTOSOL AMINOPEPTIDASE"/>
    <property type="match status" value="1"/>
</dbReference>
<comment type="cofactor">
    <cofactor evidence="8">
        <name>Mn(2+)</name>
        <dbReference type="ChEBI" id="CHEBI:29035"/>
    </cofactor>
    <text evidence="8">Binds 2 manganese ions per subunit.</text>
</comment>
<proteinExistence type="inferred from homology"/>
<dbReference type="GO" id="GO:0005737">
    <property type="term" value="C:cytoplasm"/>
    <property type="evidence" value="ECO:0007669"/>
    <property type="project" value="UniProtKB-SubCell"/>
</dbReference>
<dbReference type="EMBL" id="SWKR01000002">
    <property type="protein sequence ID" value="TKD50780.1"/>
    <property type="molecule type" value="Genomic_DNA"/>
</dbReference>
<protein>
    <recommendedName>
        <fullName evidence="8">Probable cytosol aminopeptidase</fullName>
        <ecNumber evidence="8">3.4.11.1</ecNumber>
    </recommendedName>
    <alternativeName>
        <fullName evidence="8">Leucine aminopeptidase</fullName>
        <shortName evidence="8">LAP</shortName>
        <ecNumber evidence="8">3.4.11.10</ecNumber>
    </alternativeName>
    <alternativeName>
        <fullName evidence="8">Leucyl aminopeptidase</fullName>
    </alternativeName>
</protein>
<feature type="signal peptide" evidence="9">
    <location>
        <begin position="1"/>
        <end position="21"/>
    </location>
</feature>
<gene>
    <name evidence="8" type="primary">pepA</name>
    <name evidence="11" type="ORF">FBR43_08360</name>
</gene>
<dbReference type="Proteomes" id="UP000309138">
    <property type="component" value="Unassembled WGS sequence"/>
</dbReference>
<dbReference type="RefSeq" id="WP_136942725.1">
    <property type="nucleotide sequence ID" value="NZ_SWKR01000002.1"/>
</dbReference>
<comment type="similarity">
    <text evidence="3 8">Belongs to the peptidase M17 family.</text>
</comment>
<accession>A0A4U1L3H9</accession>
<evidence type="ECO:0000313" key="11">
    <source>
        <dbReference type="EMBL" id="TKD50780.1"/>
    </source>
</evidence>
<dbReference type="AlphaFoldDB" id="A0A4U1L3H9"/>
<feature type="active site" evidence="8">
    <location>
        <position position="376"/>
    </location>
</feature>
<evidence type="ECO:0000313" key="12">
    <source>
        <dbReference type="Proteomes" id="UP000309138"/>
    </source>
</evidence>
<dbReference type="InterPro" id="IPR043472">
    <property type="entry name" value="Macro_dom-like"/>
</dbReference>
<comment type="subcellular location">
    <subcellularLocation>
        <location evidence="8">Cytoplasm</location>
    </subcellularLocation>
</comment>
<dbReference type="EC" id="3.4.11.10" evidence="8"/>
<dbReference type="PANTHER" id="PTHR11963">
    <property type="entry name" value="LEUCINE AMINOPEPTIDASE-RELATED"/>
    <property type="match status" value="1"/>
</dbReference>
<keyword evidence="4 8" id="KW-0031">Aminopeptidase</keyword>
<keyword evidence="9" id="KW-0732">Signal</keyword>
<comment type="catalytic activity">
    <reaction evidence="2 8">
        <text>Release of an N-terminal amino acid, preferentially leucine, but not glutamic or aspartic acids.</text>
        <dbReference type="EC" id="3.4.11.10"/>
    </reaction>
</comment>
<evidence type="ECO:0000256" key="1">
    <source>
        <dbReference type="ARBA" id="ARBA00000135"/>
    </source>
</evidence>
<comment type="catalytic activity">
    <reaction evidence="1 8">
        <text>Release of an N-terminal amino acid, Xaa-|-Yaa-, in which Xaa is preferably Leu, but may be other amino acids including Pro although not Arg or Lys, and Yaa may be Pro. Amino acid amides and methyl esters are also readily hydrolyzed, but rates on arylamides are exceedingly low.</text>
        <dbReference type="EC" id="3.4.11.1"/>
    </reaction>
</comment>
<feature type="binding site" evidence="8">
    <location>
        <position position="374"/>
    </location>
    <ligand>
        <name>Mn(2+)</name>
        <dbReference type="ChEBI" id="CHEBI:29035"/>
        <label>2</label>
    </ligand>
</feature>
<feature type="binding site" evidence="8">
    <location>
        <position position="295"/>
    </location>
    <ligand>
        <name>Mn(2+)</name>
        <dbReference type="ChEBI" id="CHEBI:29035"/>
        <label>2</label>
    </ligand>
</feature>
<feature type="binding site" evidence="8">
    <location>
        <position position="295"/>
    </location>
    <ligand>
        <name>Mn(2+)</name>
        <dbReference type="ChEBI" id="CHEBI:29035"/>
        <label>1</label>
    </ligand>
</feature>
<keyword evidence="12" id="KW-1185">Reference proteome</keyword>
<dbReference type="CDD" id="cd00433">
    <property type="entry name" value="Peptidase_M17"/>
    <property type="match status" value="1"/>
</dbReference>
<feature type="active site" evidence="8">
    <location>
        <position position="302"/>
    </location>
</feature>
<dbReference type="InterPro" id="IPR023042">
    <property type="entry name" value="Peptidase_M17_leu_NH2_pept"/>
</dbReference>
<dbReference type="Pfam" id="PF00883">
    <property type="entry name" value="Peptidase_M17"/>
    <property type="match status" value="1"/>
</dbReference>
<feature type="domain" description="Cytosol aminopeptidase" evidence="10">
    <location>
        <begin position="370"/>
        <end position="377"/>
    </location>
</feature>
<dbReference type="GO" id="GO:0006508">
    <property type="term" value="P:proteolysis"/>
    <property type="evidence" value="ECO:0007669"/>
    <property type="project" value="UniProtKB-KW"/>
</dbReference>
<keyword evidence="6 8" id="KW-0378">Hydrolase</keyword>
<evidence type="ECO:0000256" key="6">
    <source>
        <dbReference type="ARBA" id="ARBA00022801"/>
    </source>
</evidence>
<dbReference type="HAMAP" id="MF_00181">
    <property type="entry name" value="Cytosol_peptidase_M17"/>
    <property type="match status" value="1"/>
</dbReference>
<keyword evidence="7 8" id="KW-0464">Manganese</keyword>
<organism evidence="11 12">
    <name type="scientific">Sphingomonas baiyangensis</name>
    <dbReference type="NCBI Taxonomy" id="2572576"/>
    <lineage>
        <taxon>Bacteria</taxon>
        <taxon>Pseudomonadati</taxon>
        <taxon>Pseudomonadota</taxon>
        <taxon>Alphaproteobacteria</taxon>
        <taxon>Sphingomonadales</taxon>
        <taxon>Sphingomonadaceae</taxon>
        <taxon>Sphingomonas</taxon>
    </lineage>
</organism>
<name>A0A4U1L3H9_9SPHN</name>
<dbReference type="PRINTS" id="PR00481">
    <property type="entry name" value="LAMNOPPTDASE"/>
</dbReference>
<dbReference type="InterPro" id="IPR011356">
    <property type="entry name" value="Leucine_aapep/pepB"/>
</dbReference>
<dbReference type="Pfam" id="PF02789">
    <property type="entry name" value="Peptidase_M17_N"/>
    <property type="match status" value="1"/>
</dbReference>
<keyword evidence="5 8" id="KW-0645">Protease</keyword>
<dbReference type="Gene3D" id="3.40.630.10">
    <property type="entry name" value="Zn peptidases"/>
    <property type="match status" value="1"/>
</dbReference>
<evidence type="ECO:0000256" key="8">
    <source>
        <dbReference type="HAMAP-Rule" id="MF_00181"/>
    </source>
</evidence>
<evidence type="ECO:0000256" key="5">
    <source>
        <dbReference type="ARBA" id="ARBA00022670"/>
    </source>
</evidence>
<dbReference type="GO" id="GO:0070006">
    <property type="term" value="F:metalloaminopeptidase activity"/>
    <property type="evidence" value="ECO:0007669"/>
    <property type="project" value="InterPro"/>
</dbReference>
<dbReference type="EC" id="3.4.11.1" evidence="8"/>
<dbReference type="Gene3D" id="3.40.220.10">
    <property type="entry name" value="Leucine Aminopeptidase, subunit E, domain 1"/>
    <property type="match status" value="1"/>
</dbReference>
<evidence type="ECO:0000259" key="10">
    <source>
        <dbReference type="PROSITE" id="PS00631"/>
    </source>
</evidence>
<feature type="chain" id="PRO_5020787558" description="Probable cytosol aminopeptidase" evidence="9">
    <location>
        <begin position="22"/>
        <end position="524"/>
    </location>
</feature>
<evidence type="ECO:0000256" key="2">
    <source>
        <dbReference type="ARBA" id="ARBA00000967"/>
    </source>
</evidence>
<evidence type="ECO:0000256" key="3">
    <source>
        <dbReference type="ARBA" id="ARBA00009528"/>
    </source>
</evidence>
<evidence type="ECO:0000256" key="9">
    <source>
        <dbReference type="SAM" id="SignalP"/>
    </source>
</evidence>